<reference evidence="2" key="1">
    <citation type="submission" date="2020-07" db="EMBL/GenBank/DDBJ databases">
        <title>Clarias magur genome sequencing, assembly and annotation.</title>
        <authorList>
            <person name="Kushwaha B."/>
            <person name="Kumar R."/>
            <person name="Das P."/>
            <person name="Joshi C.G."/>
            <person name="Kumar D."/>
            <person name="Nagpure N.S."/>
            <person name="Pandey M."/>
            <person name="Agarwal S."/>
            <person name="Srivastava S."/>
            <person name="Singh M."/>
            <person name="Sahoo L."/>
            <person name="Jayasankar P."/>
            <person name="Meher P.K."/>
            <person name="Koringa P.G."/>
            <person name="Iquebal M.A."/>
            <person name="Das S.P."/>
            <person name="Bit A."/>
            <person name="Patnaik S."/>
            <person name="Patel N."/>
            <person name="Shah T.M."/>
            <person name="Hinsu A."/>
            <person name="Jena J.K."/>
        </authorList>
    </citation>
    <scope>NUCLEOTIDE SEQUENCE</scope>
    <source>
        <strain evidence="2">CIFAMagur01</strain>
        <tissue evidence="2">Testis</tissue>
    </source>
</reference>
<dbReference type="PANTHER" id="PTHR24348">
    <property type="entry name" value="SERINE/THREONINE-PROTEIN KINASE UNC-51-RELATED"/>
    <property type="match status" value="1"/>
</dbReference>
<evidence type="ECO:0000259" key="1">
    <source>
        <dbReference type="PROSITE" id="PS50011"/>
    </source>
</evidence>
<dbReference type="InterPro" id="IPR011009">
    <property type="entry name" value="Kinase-like_dom_sf"/>
</dbReference>
<dbReference type="GO" id="GO:0004674">
    <property type="term" value="F:protein serine/threonine kinase activity"/>
    <property type="evidence" value="ECO:0007669"/>
    <property type="project" value="InterPro"/>
</dbReference>
<dbReference type="SUPFAM" id="SSF56112">
    <property type="entry name" value="Protein kinase-like (PK-like)"/>
    <property type="match status" value="2"/>
</dbReference>
<dbReference type="OrthoDB" id="4062651at2759"/>
<dbReference type="Proteomes" id="UP000727407">
    <property type="component" value="Unassembled WGS sequence"/>
</dbReference>
<feature type="domain" description="Protein kinase" evidence="1">
    <location>
        <begin position="126"/>
        <end position="370"/>
    </location>
</feature>
<keyword evidence="2" id="KW-0808">Transferase</keyword>
<keyword evidence="3" id="KW-1185">Reference proteome</keyword>
<name>A0A8J4U578_CLAMG</name>
<dbReference type="PROSITE" id="PS50011">
    <property type="entry name" value="PROTEIN_KINASE_DOM"/>
    <property type="match status" value="1"/>
</dbReference>
<comment type="caution">
    <text evidence="2">The sequence shown here is derived from an EMBL/GenBank/DDBJ whole genome shotgun (WGS) entry which is preliminary data.</text>
</comment>
<protein>
    <submittedName>
        <fullName evidence="2">Cyclin-dependent kinase 20-like</fullName>
    </submittedName>
</protein>
<evidence type="ECO:0000313" key="2">
    <source>
        <dbReference type="EMBL" id="KAF5899091.1"/>
    </source>
</evidence>
<dbReference type="PANTHER" id="PTHR24348:SF68">
    <property type="entry name" value="SERINE_THREONINE-PROTEIN KINASE ATG1C"/>
    <property type="match status" value="1"/>
</dbReference>
<dbReference type="GO" id="GO:0010506">
    <property type="term" value="P:regulation of autophagy"/>
    <property type="evidence" value="ECO:0007669"/>
    <property type="project" value="InterPro"/>
</dbReference>
<dbReference type="Pfam" id="PF00069">
    <property type="entry name" value="Pkinase"/>
    <property type="match status" value="2"/>
</dbReference>
<accession>A0A8J4U578</accession>
<keyword evidence="2" id="KW-0418">Kinase</keyword>
<dbReference type="AlphaFoldDB" id="A0A8J4U578"/>
<dbReference type="SMART" id="SM00220">
    <property type="entry name" value="S_TKc"/>
    <property type="match status" value="1"/>
</dbReference>
<dbReference type="GO" id="GO:0006914">
    <property type="term" value="P:autophagy"/>
    <property type="evidence" value="ECO:0007669"/>
    <property type="project" value="UniProtKB-ARBA"/>
</dbReference>
<dbReference type="Gene3D" id="1.10.510.10">
    <property type="entry name" value="Transferase(Phosphotransferase) domain 1"/>
    <property type="match status" value="2"/>
</dbReference>
<dbReference type="GO" id="GO:0005524">
    <property type="term" value="F:ATP binding"/>
    <property type="evidence" value="ECO:0007669"/>
    <property type="project" value="InterPro"/>
</dbReference>
<dbReference type="InterPro" id="IPR045269">
    <property type="entry name" value="Atg1-like"/>
</dbReference>
<gene>
    <name evidence="2" type="ORF">DAT39_011199</name>
</gene>
<sequence>MDPFKITSGDKLAALKKVHVQAFEKKEVNREFKVYENVQHHHVVKQERRVLDSHDRLFARSPGLDILDGKALIDRFPPMHLRAPSPADSITEGHHHHWYCMCEGLTFPHSKDIIHHDLKPDNIMMQTSTKTLAEGCFGKVYKQRFEDKWAALKKVPVYAIAEKELDRECKVYKKAQHNNVVKLLGKPWLKDGKWHIPLEFVFGEDLETAIFKVQKSKIQLTPSVKATIITGMCEGLTFLHSKDIVHQDLKPDNIMIEHGSHRAVIVDMGLAKFFKNGLSSAANMGNEAYSAPEVFQGRARDLRSDVWAMGKIIAELCHRVRLPTDGLNPTKVKESMKDNPYTSVVSRMVLTNPAERATMSRVIGEIRQIMAKQGATQGAGAGRPNPGLGEQLGARGRVGVEFGARRICEPPSPLLQEASLQETPALDIHHHLFPRHPGLDPFAGNALANKFPPMHLGAPSPDRMVIRRHEAEFKQVVMKNGKVVHYEHVKIK</sequence>
<dbReference type="PROSITE" id="PS00108">
    <property type="entry name" value="PROTEIN_KINASE_ST"/>
    <property type="match status" value="1"/>
</dbReference>
<dbReference type="EMBL" id="QNUK01000178">
    <property type="protein sequence ID" value="KAF5899091.1"/>
    <property type="molecule type" value="Genomic_DNA"/>
</dbReference>
<feature type="non-terminal residue" evidence="2">
    <location>
        <position position="1"/>
    </location>
</feature>
<proteinExistence type="predicted"/>
<dbReference type="InterPro" id="IPR008271">
    <property type="entry name" value="Ser/Thr_kinase_AS"/>
</dbReference>
<dbReference type="Gene3D" id="3.30.200.20">
    <property type="entry name" value="Phosphorylase Kinase, domain 1"/>
    <property type="match status" value="1"/>
</dbReference>
<dbReference type="InterPro" id="IPR000719">
    <property type="entry name" value="Prot_kinase_dom"/>
</dbReference>
<organism evidence="2 3">
    <name type="scientific">Clarias magur</name>
    <name type="common">Asian catfish</name>
    <name type="synonym">Macropteronotus magur</name>
    <dbReference type="NCBI Taxonomy" id="1594786"/>
    <lineage>
        <taxon>Eukaryota</taxon>
        <taxon>Metazoa</taxon>
        <taxon>Chordata</taxon>
        <taxon>Craniata</taxon>
        <taxon>Vertebrata</taxon>
        <taxon>Euteleostomi</taxon>
        <taxon>Actinopterygii</taxon>
        <taxon>Neopterygii</taxon>
        <taxon>Teleostei</taxon>
        <taxon>Ostariophysi</taxon>
        <taxon>Siluriformes</taxon>
        <taxon>Clariidae</taxon>
        <taxon>Clarias</taxon>
    </lineage>
</organism>
<dbReference type="GO" id="GO:0005737">
    <property type="term" value="C:cytoplasm"/>
    <property type="evidence" value="ECO:0007669"/>
    <property type="project" value="TreeGrafter"/>
</dbReference>
<evidence type="ECO:0000313" key="3">
    <source>
        <dbReference type="Proteomes" id="UP000727407"/>
    </source>
</evidence>